<sequence length="256" mass="27874">MLGITPADSIILPNGSTHRALDQDIIRILNPTAACVVADQEKIRQVIIDRVNIVERKTWQALNPAKIPQNDWSYQSIAIHHAGNSFSCGASGVDALKQAEKIDISSFGQISYHYAIDCRGVVYEALDIRHKGAHIERGNTGVIGVVFLADLSVRGEASRYGPGVANVTRNRGVRAGVSEFLGVQKDQLAVNHDEPSELQMSKAEKLVGTLTEFFPIKRLGGHREFAQAAGSSRACPGIYGMIIAEQLRTKFGFIKP</sequence>
<dbReference type="Gene3D" id="3.40.80.10">
    <property type="entry name" value="Peptidoglycan recognition protein-like"/>
    <property type="match status" value="1"/>
</dbReference>
<proteinExistence type="predicted"/>
<accession>A0A235EMC0</accession>
<dbReference type="SUPFAM" id="SSF55846">
    <property type="entry name" value="N-acetylmuramoyl-L-alanine amidase-like"/>
    <property type="match status" value="1"/>
</dbReference>
<dbReference type="Proteomes" id="UP000215441">
    <property type="component" value="Unassembled WGS sequence"/>
</dbReference>
<dbReference type="AlphaFoldDB" id="A0A235EMC0"/>
<protein>
    <recommendedName>
        <fullName evidence="1">N-acetylmuramoyl-L-alanine amidase domain-containing protein</fullName>
    </recommendedName>
</protein>
<evidence type="ECO:0000259" key="1">
    <source>
        <dbReference type="Pfam" id="PF01510"/>
    </source>
</evidence>
<evidence type="ECO:0000313" key="2">
    <source>
        <dbReference type="EMBL" id="OYD50160.1"/>
    </source>
</evidence>
<evidence type="ECO:0000313" key="3">
    <source>
        <dbReference type="Proteomes" id="UP000215441"/>
    </source>
</evidence>
<dbReference type="GO" id="GO:0008745">
    <property type="term" value="F:N-acetylmuramoyl-L-alanine amidase activity"/>
    <property type="evidence" value="ECO:0007669"/>
    <property type="project" value="InterPro"/>
</dbReference>
<dbReference type="EMBL" id="NOIG01000007">
    <property type="protein sequence ID" value="OYD50160.1"/>
    <property type="molecule type" value="Genomic_DNA"/>
</dbReference>
<dbReference type="GO" id="GO:0009253">
    <property type="term" value="P:peptidoglycan catabolic process"/>
    <property type="evidence" value="ECO:0007669"/>
    <property type="project" value="InterPro"/>
</dbReference>
<comment type="caution">
    <text evidence="2">The sequence shown here is derived from an EMBL/GenBank/DDBJ whole genome shotgun (WGS) entry which is preliminary data.</text>
</comment>
<organism evidence="2 3">
    <name type="scientific">Acidovorax kalamii</name>
    <dbReference type="NCBI Taxonomy" id="2004485"/>
    <lineage>
        <taxon>Bacteria</taxon>
        <taxon>Pseudomonadati</taxon>
        <taxon>Pseudomonadota</taxon>
        <taxon>Betaproteobacteria</taxon>
        <taxon>Burkholderiales</taxon>
        <taxon>Comamonadaceae</taxon>
        <taxon>Acidovorax</taxon>
    </lineage>
</organism>
<dbReference type="OrthoDB" id="9085865at2"/>
<name>A0A235EMC0_9BURK</name>
<reference evidence="2 3" key="1">
    <citation type="submission" date="2017-07" db="EMBL/GenBank/DDBJ databases">
        <title>Acidovorax KNDSW TSA 6 genome sequence and assembly.</title>
        <authorList>
            <person name="Mayilraj S."/>
        </authorList>
    </citation>
    <scope>NUCLEOTIDE SEQUENCE [LARGE SCALE GENOMIC DNA]</scope>
    <source>
        <strain evidence="2 3">KNDSW-TSA6</strain>
    </source>
</reference>
<keyword evidence="3" id="KW-1185">Reference proteome</keyword>
<feature type="domain" description="N-acetylmuramoyl-L-alanine amidase" evidence="1">
    <location>
        <begin position="75"/>
        <end position="237"/>
    </location>
</feature>
<dbReference type="InterPro" id="IPR002502">
    <property type="entry name" value="Amidase_domain"/>
</dbReference>
<gene>
    <name evidence="2" type="ORF">CBY09_11435</name>
</gene>
<dbReference type="InterPro" id="IPR036505">
    <property type="entry name" value="Amidase/PGRP_sf"/>
</dbReference>
<dbReference type="Pfam" id="PF01510">
    <property type="entry name" value="Amidase_2"/>
    <property type="match status" value="1"/>
</dbReference>